<accession>A0A9W4WJL5</accession>
<organism evidence="2 3">
    <name type="scientific">Colletotrichum noveboracense</name>
    <dbReference type="NCBI Taxonomy" id="2664923"/>
    <lineage>
        <taxon>Eukaryota</taxon>
        <taxon>Fungi</taxon>
        <taxon>Dikarya</taxon>
        <taxon>Ascomycota</taxon>
        <taxon>Pezizomycotina</taxon>
        <taxon>Sordariomycetes</taxon>
        <taxon>Hypocreomycetidae</taxon>
        <taxon>Glomerellales</taxon>
        <taxon>Glomerellaceae</taxon>
        <taxon>Colletotrichum</taxon>
        <taxon>Colletotrichum gloeosporioides species complex</taxon>
    </lineage>
</organism>
<protein>
    <recommendedName>
        <fullName evidence="1">2EXR domain-containing protein</fullName>
    </recommendedName>
</protein>
<dbReference type="Proteomes" id="UP001152533">
    <property type="component" value="Unassembled WGS sequence"/>
</dbReference>
<dbReference type="InterPro" id="IPR045518">
    <property type="entry name" value="2EXR"/>
</dbReference>
<evidence type="ECO:0000259" key="1">
    <source>
        <dbReference type="Pfam" id="PF20150"/>
    </source>
</evidence>
<sequence length="377" mass="43256">MVSLRITYQEFHSAYINMSTQSFPQFPKLPQELRDQIWSDAVRPISPDHAGVHFFTVFNPVHSDEKFRDHLVVQQADYYSNRSNFPLILSAPTSKNDTSLPSWNVGNPSTYAADVGLWTACRDSYKAIYKGYDRLRQDSIQKINRPRAFSTWHSHGEDRKDFLVTFSAANGDGSPVHLTVLPLRDLFVLRRLEDFEDVGILSSTLQNAPFDSPKFGYNGVTHVAVEFDPQWSVEGVKQCRNNAKITNTEYRAYRGISQAIWCPGRSFLYLWVVDYRLRLKACVSDSEKRAILWNSDSEEQFVFEGQGCKYYAVPRENPQDYCEYRDGLEPSNPVWRVNGALDGSDAVFGDYFHISYLYGESSLPSYEKIGILVCEYD</sequence>
<dbReference type="AlphaFoldDB" id="A0A9W4WJL5"/>
<keyword evidence="3" id="KW-1185">Reference proteome</keyword>
<comment type="caution">
    <text evidence="2">The sequence shown here is derived from an EMBL/GenBank/DDBJ whole genome shotgun (WGS) entry which is preliminary data.</text>
</comment>
<feature type="domain" description="2EXR" evidence="1">
    <location>
        <begin position="23"/>
        <end position="137"/>
    </location>
</feature>
<evidence type="ECO:0000313" key="2">
    <source>
        <dbReference type="EMBL" id="CAI0647401.1"/>
    </source>
</evidence>
<proteinExistence type="predicted"/>
<reference evidence="2" key="1">
    <citation type="submission" date="2022-08" db="EMBL/GenBank/DDBJ databases">
        <authorList>
            <person name="Giroux E."/>
            <person name="Giroux E."/>
        </authorList>
    </citation>
    <scope>NUCLEOTIDE SEQUENCE</scope>
    <source>
        <strain evidence="2">H1091258</strain>
    </source>
</reference>
<dbReference type="EMBL" id="CAMGZC010000431">
    <property type="protein sequence ID" value="CAI0647401.1"/>
    <property type="molecule type" value="Genomic_DNA"/>
</dbReference>
<evidence type="ECO:0000313" key="3">
    <source>
        <dbReference type="Proteomes" id="UP001152533"/>
    </source>
</evidence>
<gene>
    <name evidence="2" type="ORF">CGXH109_LOCUS65368</name>
</gene>
<name>A0A9W4WJL5_9PEZI</name>
<dbReference type="Pfam" id="PF20150">
    <property type="entry name" value="2EXR"/>
    <property type="match status" value="1"/>
</dbReference>